<gene>
    <name evidence="6" type="ORF">CWC19_11905</name>
</gene>
<reference evidence="7" key="2">
    <citation type="submission" date="2019-06" db="EMBL/GenBank/DDBJ databases">
        <title>Co-occurence of chitin degradation, pigmentation and bioactivity in marine Pseudoalteromonas.</title>
        <authorList>
            <person name="Sonnenschein E.C."/>
            <person name="Bech P.K."/>
        </authorList>
    </citation>
    <scope>NUCLEOTIDE SEQUENCE [LARGE SCALE GENOMIC DNA]</scope>
    <source>
        <strain evidence="7">S3790</strain>
    </source>
</reference>
<dbReference type="PANTHER" id="PTHR38099:SF1">
    <property type="entry name" value="LARGE RIBOSOMAL RNA SUBUNIT ACCUMULATION PROTEIN YCED"/>
    <property type="match status" value="1"/>
</dbReference>
<name>A0A5S3V8J5_9GAMM</name>
<evidence type="ECO:0000256" key="3">
    <source>
        <dbReference type="ARBA" id="ARBA00015716"/>
    </source>
</evidence>
<dbReference type="OrthoDB" id="9786771at2"/>
<evidence type="ECO:0000256" key="4">
    <source>
        <dbReference type="ARBA" id="ARBA00022517"/>
    </source>
</evidence>
<organism evidence="6 7">
    <name type="scientific">Pseudoalteromonas aurantia</name>
    <dbReference type="NCBI Taxonomy" id="43654"/>
    <lineage>
        <taxon>Bacteria</taxon>
        <taxon>Pseudomonadati</taxon>
        <taxon>Pseudomonadota</taxon>
        <taxon>Gammaproteobacteria</taxon>
        <taxon>Alteromonadales</taxon>
        <taxon>Pseudoalteromonadaceae</taxon>
        <taxon>Pseudoalteromonas</taxon>
    </lineage>
</organism>
<dbReference type="EMBL" id="PNBX01000047">
    <property type="protein sequence ID" value="TMO68018.1"/>
    <property type="molecule type" value="Genomic_DNA"/>
</dbReference>
<proteinExistence type="inferred from homology"/>
<dbReference type="Proteomes" id="UP000307217">
    <property type="component" value="Unassembled WGS sequence"/>
</dbReference>
<comment type="similarity">
    <text evidence="2">Belongs to the DUF177 domain family.</text>
</comment>
<keyword evidence="4" id="KW-0690">Ribosome biogenesis</keyword>
<evidence type="ECO:0000313" key="6">
    <source>
        <dbReference type="EMBL" id="TMO68018.1"/>
    </source>
</evidence>
<dbReference type="InterPro" id="IPR003772">
    <property type="entry name" value="YceD"/>
</dbReference>
<dbReference type="RefSeq" id="WP_138592075.1">
    <property type="nucleotide sequence ID" value="NZ_PNBX01000047.1"/>
</dbReference>
<comment type="function">
    <text evidence="1">Plays a role in synthesis, processing and/or stability of 23S rRNA.</text>
</comment>
<protein>
    <recommendedName>
        <fullName evidence="3">Large ribosomal RNA subunit accumulation protein YceD</fullName>
    </recommendedName>
    <alternativeName>
        <fullName evidence="5">23S rRNA accumulation protein YceD</fullName>
    </alternativeName>
</protein>
<evidence type="ECO:0000256" key="1">
    <source>
        <dbReference type="ARBA" id="ARBA00002868"/>
    </source>
</evidence>
<dbReference type="InterPro" id="IPR039255">
    <property type="entry name" value="YceD_bac"/>
</dbReference>
<dbReference type="GO" id="GO:0042254">
    <property type="term" value="P:ribosome biogenesis"/>
    <property type="evidence" value="ECO:0007669"/>
    <property type="project" value="UniProtKB-KW"/>
</dbReference>
<accession>A0A5S3V8J5</accession>
<dbReference type="GO" id="GO:0005829">
    <property type="term" value="C:cytosol"/>
    <property type="evidence" value="ECO:0007669"/>
    <property type="project" value="TreeGrafter"/>
</dbReference>
<evidence type="ECO:0000256" key="2">
    <source>
        <dbReference type="ARBA" id="ARBA00010740"/>
    </source>
</evidence>
<dbReference type="AlphaFoldDB" id="A0A5S3V8J5"/>
<reference evidence="6 7" key="1">
    <citation type="submission" date="2018-01" db="EMBL/GenBank/DDBJ databases">
        <authorList>
            <person name="Paulsen S."/>
            <person name="Gram L.K."/>
        </authorList>
    </citation>
    <scope>NUCLEOTIDE SEQUENCE [LARGE SCALE GENOMIC DNA]</scope>
    <source>
        <strain evidence="6 7">S3790</strain>
    </source>
</reference>
<dbReference type="Pfam" id="PF02620">
    <property type="entry name" value="YceD"/>
    <property type="match status" value="1"/>
</dbReference>
<comment type="caution">
    <text evidence="6">The sequence shown here is derived from an EMBL/GenBank/DDBJ whole genome shotgun (WGS) entry which is preliminary data.</text>
</comment>
<evidence type="ECO:0000256" key="5">
    <source>
        <dbReference type="ARBA" id="ARBA00031841"/>
    </source>
</evidence>
<evidence type="ECO:0000313" key="7">
    <source>
        <dbReference type="Proteomes" id="UP000307217"/>
    </source>
</evidence>
<sequence>MQKVKIPVTLDPSRAAQRQLSYDGVVQLEELSRLEQVVRDQSGEIAVQIHCKNDEQGLTVVYGSIQTQLTVICQRCNDELGLDLVQDFMYSPVKADTESDELPDNYDIVELDEDGEINLRELIEDELILAIPIVPTHNEVNCSYSEKPASFGEIDAEESKPNPFDILKQLKKDS</sequence>
<dbReference type="NCBIfam" id="NF008395">
    <property type="entry name" value="PRK11193.1"/>
    <property type="match status" value="1"/>
</dbReference>
<dbReference type="PANTHER" id="PTHR38099">
    <property type="entry name" value="LARGE RIBOSOMAL RNA SUBUNIT ACCUMULATION PROTEIN YCED"/>
    <property type="match status" value="1"/>
</dbReference>